<keyword evidence="4 8" id="KW-0812">Transmembrane</keyword>
<dbReference type="Gene3D" id="2.40.170.20">
    <property type="entry name" value="TonB-dependent receptor, beta-barrel domain"/>
    <property type="match status" value="1"/>
</dbReference>
<dbReference type="InterPro" id="IPR023997">
    <property type="entry name" value="TonB-dep_OMP_SusC/RagA_CS"/>
</dbReference>
<dbReference type="Gene3D" id="2.170.130.10">
    <property type="entry name" value="TonB-dependent receptor, plug domain"/>
    <property type="match status" value="1"/>
</dbReference>
<evidence type="ECO:0000256" key="6">
    <source>
        <dbReference type="ARBA" id="ARBA00023136"/>
    </source>
</evidence>
<name>A0A1M7IN55_9BACT</name>
<keyword evidence="7 8" id="KW-0998">Cell outer membrane</keyword>
<dbReference type="SUPFAM" id="SSF49464">
    <property type="entry name" value="Carboxypeptidase regulatory domain-like"/>
    <property type="match status" value="1"/>
</dbReference>
<keyword evidence="2 8" id="KW-0813">Transport</keyword>
<feature type="domain" description="TonB-dependent receptor plug" evidence="11">
    <location>
        <begin position="124"/>
        <end position="230"/>
    </location>
</feature>
<reference evidence="12 13" key="1">
    <citation type="submission" date="2016-11" db="EMBL/GenBank/DDBJ databases">
        <authorList>
            <person name="Jaros S."/>
            <person name="Januszkiewicz K."/>
            <person name="Wedrychowicz H."/>
        </authorList>
    </citation>
    <scope>NUCLEOTIDE SEQUENCE [LARGE SCALE GENOMIC DNA]</scope>
    <source>
        <strain evidence="12 13">DSM 27406</strain>
    </source>
</reference>
<dbReference type="Proteomes" id="UP000184420">
    <property type="component" value="Unassembled WGS sequence"/>
</dbReference>
<evidence type="ECO:0000259" key="10">
    <source>
        <dbReference type="Pfam" id="PF00593"/>
    </source>
</evidence>
<comment type="subcellular location">
    <subcellularLocation>
        <location evidence="1 8">Cell outer membrane</location>
        <topology evidence="1 8">Multi-pass membrane protein</topology>
    </subcellularLocation>
</comment>
<evidence type="ECO:0000256" key="4">
    <source>
        <dbReference type="ARBA" id="ARBA00022692"/>
    </source>
</evidence>
<dbReference type="InterPro" id="IPR039426">
    <property type="entry name" value="TonB-dep_rcpt-like"/>
</dbReference>
<comment type="similarity">
    <text evidence="8 9">Belongs to the TonB-dependent receptor family.</text>
</comment>
<dbReference type="AlphaFoldDB" id="A0A1M7IN55"/>
<dbReference type="NCBIfam" id="TIGR04056">
    <property type="entry name" value="OMP_RagA_SusC"/>
    <property type="match status" value="1"/>
</dbReference>
<dbReference type="SUPFAM" id="SSF56935">
    <property type="entry name" value="Porins"/>
    <property type="match status" value="1"/>
</dbReference>
<keyword evidence="5 9" id="KW-0798">TonB box</keyword>
<evidence type="ECO:0000256" key="8">
    <source>
        <dbReference type="PROSITE-ProRule" id="PRU01360"/>
    </source>
</evidence>
<dbReference type="Pfam" id="PF13715">
    <property type="entry name" value="CarbopepD_reg_2"/>
    <property type="match status" value="1"/>
</dbReference>
<dbReference type="InterPro" id="IPR008969">
    <property type="entry name" value="CarboxyPept-like_regulatory"/>
</dbReference>
<accession>A0A1M7IN55</accession>
<evidence type="ECO:0000256" key="1">
    <source>
        <dbReference type="ARBA" id="ARBA00004571"/>
    </source>
</evidence>
<dbReference type="InterPro" id="IPR012910">
    <property type="entry name" value="Plug_dom"/>
</dbReference>
<feature type="domain" description="TonB-dependent receptor-like beta-barrel" evidence="10">
    <location>
        <begin position="456"/>
        <end position="979"/>
    </location>
</feature>
<evidence type="ECO:0000256" key="2">
    <source>
        <dbReference type="ARBA" id="ARBA00022448"/>
    </source>
</evidence>
<dbReference type="Pfam" id="PF00593">
    <property type="entry name" value="TonB_dep_Rec_b-barrel"/>
    <property type="match status" value="1"/>
</dbReference>
<evidence type="ECO:0000256" key="5">
    <source>
        <dbReference type="ARBA" id="ARBA00023077"/>
    </source>
</evidence>
<dbReference type="InterPro" id="IPR000531">
    <property type="entry name" value="Beta-barrel_TonB"/>
</dbReference>
<keyword evidence="6 8" id="KW-0472">Membrane</keyword>
<evidence type="ECO:0000313" key="12">
    <source>
        <dbReference type="EMBL" id="SHM42109.1"/>
    </source>
</evidence>
<gene>
    <name evidence="12" type="ORF">SAMN05444266_10829</name>
</gene>
<dbReference type="FunFam" id="2.170.130.10:FF:000008">
    <property type="entry name" value="SusC/RagA family TonB-linked outer membrane protein"/>
    <property type="match status" value="1"/>
</dbReference>
<sequence>MIKYTGVSISPPAWARHAILLFFILCTLAVNAQKKITGKVTEDGTSQPVFGASIQVKGTTRGAITDEKGQFSLSVNPGDKLLVSSMEFESQEVTVGAENTIHIVLKKSTAGLNEVVIIGYGTVKKKDLTGSIATLKGGDIKTEGASNVSRALQGKLAGVTVEAAGGDPGAGMRILVRGVGTFNNANPLYLVDGVQVNNINNIAPGDIESMDVLKDASAAAIYGSRAANGVVLVTTKSGKNGPPVIQFNANFGSQKLIKKYDVLNAQEWATVSNMAHDNAGLARLDIAANPNQLGAGTDWQDAIYRTAMMQQYNLSVSGGTEHTRYSFSGQYNDQDGIVDVTGYKRYGIREKTETTKGRLKVGQSLILTRENWTKMPGGWGGQGGNPVGSAVKMIPVFNIYDENAIGGYSGASGPVVNVANPVAQLHLEDITTNVTSIIANAFAELTILPELKYKFNLGYTDAFISHKDYTRRYEVGGLFANPTNNLAQASNRYNLVMAENTLNYAKDFGKHSFQALAGYAYQKYVRDSSASAKNDLADGISELDNGAIISAVSGNKLVSTLVSLLGRVIYSYDNRYLLTASFRRDGSSRFAPAYRYGNFPSIAAGWNISNEKFWSLSPASVSMLKLRGSYGILGNQEFDDYGYAAVINSNINYVNGNQSKWFGAIQTTYASPYLKWENTETVDVGIDAAFLHDKLTLTADYFRKNTTDLLLKVPIPGSAGSAADPFVNGGNILNKGVEMGIGYNDKVGAVSYSVRGTFSSIKNKVLALGTGTQQIAGGQPTHHGADATLTQAGGEIAAFYLIKSLGIFQSQEEIDAYKGKDGQLIQPSAKPGDIKFFDANGDGTISNADRLDMGSSFPSFEYGLGINLNAYNFDLNLFLQGTQGNKIYNGLRQDLEGMNLEYNYARTTLNAWTPTNTNTDMPRAVIDDPNFNARTSSRFLENGSYFRFKTLQLGYTVPTRLLERAKISSLRAYLSADNLFTITKYKGFNPDIGRSGSILDRGVDFGHVSYPLARTLSVGIQLSL</sequence>
<evidence type="ECO:0000256" key="7">
    <source>
        <dbReference type="ARBA" id="ARBA00023237"/>
    </source>
</evidence>
<proteinExistence type="inferred from homology"/>
<protein>
    <submittedName>
        <fullName evidence="12">TonB-linked outer membrane protein, SusC/RagA family</fullName>
    </submittedName>
</protein>
<dbReference type="GO" id="GO:0009279">
    <property type="term" value="C:cell outer membrane"/>
    <property type="evidence" value="ECO:0007669"/>
    <property type="project" value="UniProtKB-SubCell"/>
</dbReference>
<evidence type="ECO:0000259" key="11">
    <source>
        <dbReference type="Pfam" id="PF07715"/>
    </source>
</evidence>
<dbReference type="Pfam" id="PF07715">
    <property type="entry name" value="Plug"/>
    <property type="match status" value="1"/>
</dbReference>
<evidence type="ECO:0000256" key="9">
    <source>
        <dbReference type="RuleBase" id="RU003357"/>
    </source>
</evidence>
<keyword evidence="13" id="KW-1185">Reference proteome</keyword>
<organism evidence="12 13">
    <name type="scientific">Chitinophaga jiangningensis</name>
    <dbReference type="NCBI Taxonomy" id="1419482"/>
    <lineage>
        <taxon>Bacteria</taxon>
        <taxon>Pseudomonadati</taxon>
        <taxon>Bacteroidota</taxon>
        <taxon>Chitinophagia</taxon>
        <taxon>Chitinophagales</taxon>
        <taxon>Chitinophagaceae</taxon>
        <taxon>Chitinophaga</taxon>
    </lineage>
</organism>
<dbReference type="EMBL" id="FRBL01000008">
    <property type="protein sequence ID" value="SHM42109.1"/>
    <property type="molecule type" value="Genomic_DNA"/>
</dbReference>
<dbReference type="InterPro" id="IPR036942">
    <property type="entry name" value="Beta-barrel_TonB_sf"/>
</dbReference>
<dbReference type="NCBIfam" id="TIGR04057">
    <property type="entry name" value="SusC_RagA_signa"/>
    <property type="match status" value="1"/>
</dbReference>
<dbReference type="RefSeq" id="WP_073084823.1">
    <property type="nucleotide sequence ID" value="NZ_FRBL01000008.1"/>
</dbReference>
<evidence type="ECO:0000256" key="3">
    <source>
        <dbReference type="ARBA" id="ARBA00022452"/>
    </source>
</evidence>
<dbReference type="InterPro" id="IPR037066">
    <property type="entry name" value="Plug_dom_sf"/>
</dbReference>
<keyword evidence="3 8" id="KW-1134">Transmembrane beta strand</keyword>
<dbReference type="STRING" id="1419482.SAMN05444266_10829"/>
<dbReference type="Gene3D" id="2.60.40.1120">
    <property type="entry name" value="Carboxypeptidase-like, regulatory domain"/>
    <property type="match status" value="1"/>
</dbReference>
<dbReference type="InterPro" id="IPR023996">
    <property type="entry name" value="TonB-dep_OMP_SusC/RagA"/>
</dbReference>
<evidence type="ECO:0000313" key="13">
    <source>
        <dbReference type="Proteomes" id="UP000184420"/>
    </source>
</evidence>
<dbReference type="PROSITE" id="PS52016">
    <property type="entry name" value="TONB_DEPENDENT_REC_3"/>
    <property type="match status" value="1"/>
</dbReference>
<dbReference type="OrthoDB" id="9768177at2"/>